<feature type="transmembrane region" description="Helical" evidence="5">
    <location>
        <begin position="386"/>
        <end position="405"/>
    </location>
</feature>
<proteinExistence type="predicted"/>
<feature type="non-terminal residue" evidence="8">
    <location>
        <position position="1"/>
    </location>
</feature>
<gene>
    <name evidence="8" type="ORF">PENTCL1PPCAC_1632</name>
</gene>
<dbReference type="SUPFAM" id="SSF90112">
    <property type="entry name" value="Neurotransmitter-gated ion-channel transmembrane pore"/>
    <property type="match status" value="1"/>
</dbReference>
<evidence type="ECO:0000259" key="7">
    <source>
        <dbReference type="Pfam" id="PF02932"/>
    </source>
</evidence>
<dbReference type="InterPro" id="IPR036734">
    <property type="entry name" value="Neur_chan_lig-bd_sf"/>
</dbReference>
<dbReference type="InterPro" id="IPR006202">
    <property type="entry name" value="Neur_chan_lig-bd"/>
</dbReference>
<dbReference type="PROSITE" id="PS00236">
    <property type="entry name" value="NEUROTR_ION_CHANNEL"/>
    <property type="match status" value="1"/>
</dbReference>
<feature type="transmembrane region" description="Helical" evidence="5">
    <location>
        <begin position="255"/>
        <end position="273"/>
    </location>
</feature>
<dbReference type="AlphaFoldDB" id="A0AAV5SAP5"/>
<keyword evidence="9" id="KW-1185">Reference proteome</keyword>
<organism evidence="8 9">
    <name type="scientific">Pristionchus entomophagus</name>
    <dbReference type="NCBI Taxonomy" id="358040"/>
    <lineage>
        <taxon>Eukaryota</taxon>
        <taxon>Metazoa</taxon>
        <taxon>Ecdysozoa</taxon>
        <taxon>Nematoda</taxon>
        <taxon>Chromadorea</taxon>
        <taxon>Rhabditida</taxon>
        <taxon>Rhabditina</taxon>
        <taxon>Diplogasteromorpha</taxon>
        <taxon>Diplogasteroidea</taxon>
        <taxon>Neodiplogasteridae</taxon>
        <taxon>Pristionchus</taxon>
    </lineage>
</organism>
<keyword evidence="4 5" id="KW-0472">Membrane</keyword>
<dbReference type="InterPro" id="IPR006029">
    <property type="entry name" value="Neurotrans-gated_channel_TM"/>
</dbReference>
<feature type="transmembrane region" description="Helical" evidence="5">
    <location>
        <begin position="222"/>
        <end position="243"/>
    </location>
</feature>
<evidence type="ECO:0000256" key="3">
    <source>
        <dbReference type="ARBA" id="ARBA00022989"/>
    </source>
</evidence>
<keyword evidence="3 5" id="KW-1133">Transmembrane helix</keyword>
<name>A0AAV5SAP5_9BILA</name>
<dbReference type="Proteomes" id="UP001432027">
    <property type="component" value="Unassembled WGS sequence"/>
</dbReference>
<protein>
    <recommendedName>
        <fullName evidence="10">Transmembrane ion channel</fullName>
    </recommendedName>
</protein>
<sequence length="408" mass="45886">GVYAGEFTVFSRAFASYSNEIMPGIVNASSKITVTTDIQRLQLLDVEEVEQSVKLFIDVRLSWTDPAIRWDPETDSQKTSSIKVPEDTVWSPDITIFSAVSKTFPIPSSRRVLRVNSDGGVVKNTAQIILNPCTLNVNKFPFDTQHCQFKIGPWAYDNSEVALRPLLSPKLNISDKEFFRGNSEWSLQSIDVETYADDSYGKGQVYDEVHYTIKLKRAWPHYFWVLILPTFICATLCIFGLFMPSESSGYRFEKVSLGVMTLVSMSMVLETFSQTMPKSATLPLLGIYVLAEELVCACATLVTVTLSLLHERATTRRWMVPRGLAKVLLWHSYDARVRSRAMSIQPSRGSSVLSSHLSLISSHLSEIESDDALSAQWMRIFDRLDIIGMTIFQVINIILNLAILVGRS</sequence>
<evidence type="ECO:0000256" key="1">
    <source>
        <dbReference type="ARBA" id="ARBA00004141"/>
    </source>
</evidence>
<evidence type="ECO:0000256" key="5">
    <source>
        <dbReference type="SAM" id="Phobius"/>
    </source>
</evidence>
<evidence type="ECO:0000256" key="2">
    <source>
        <dbReference type="ARBA" id="ARBA00022692"/>
    </source>
</evidence>
<dbReference type="Gene3D" id="1.20.58.390">
    <property type="entry name" value="Neurotransmitter-gated ion-channel transmembrane domain"/>
    <property type="match status" value="1"/>
</dbReference>
<feature type="domain" description="Neurotransmitter-gated ion-channel ligand-binding" evidence="6">
    <location>
        <begin position="10"/>
        <end position="218"/>
    </location>
</feature>
<dbReference type="InterPro" id="IPR036719">
    <property type="entry name" value="Neuro-gated_channel_TM_sf"/>
</dbReference>
<evidence type="ECO:0000259" key="6">
    <source>
        <dbReference type="Pfam" id="PF02931"/>
    </source>
</evidence>
<feature type="domain" description="Neurotransmitter-gated ion-channel transmembrane" evidence="7">
    <location>
        <begin position="226"/>
        <end position="320"/>
    </location>
</feature>
<comment type="subcellular location">
    <subcellularLocation>
        <location evidence="1">Membrane</location>
        <topology evidence="1">Multi-pass membrane protein</topology>
    </subcellularLocation>
</comment>
<dbReference type="CDD" id="cd19051">
    <property type="entry name" value="LGIC_TM_cation"/>
    <property type="match status" value="1"/>
</dbReference>
<reference evidence="8" key="1">
    <citation type="submission" date="2023-10" db="EMBL/GenBank/DDBJ databases">
        <title>Genome assembly of Pristionchus species.</title>
        <authorList>
            <person name="Yoshida K."/>
            <person name="Sommer R.J."/>
        </authorList>
    </citation>
    <scope>NUCLEOTIDE SEQUENCE</scope>
    <source>
        <strain evidence="8">RS0144</strain>
    </source>
</reference>
<dbReference type="GO" id="GO:0004888">
    <property type="term" value="F:transmembrane signaling receptor activity"/>
    <property type="evidence" value="ECO:0007669"/>
    <property type="project" value="InterPro"/>
</dbReference>
<evidence type="ECO:0008006" key="10">
    <source>
        <dbReference type="Google" id="ProtNLM"/>
    </source>
</evidence>
<comment type="caution">
    <text evidence="8">The sequence shown here is derived from an EMBL/GenBank/DDBJ whole genome shotgun (WGS) entry which is preliminary data.</text>
</comment>
<dbReference type="InterPro" id="IPR038050">
    <property type="entry name" value="Neuro_actylchol_rec"/>
</dbReference>
<dbReference type="SUPFAM" id="SSF63712">
    <property type="entry name" value="Nicotinic receptor ligand binding domain-like"/>
    <property type="match status" value="1"/>
</dbReference>
<keyword evidence="2 5" id="KW-0812">Transmembrane</keyword>
<dbReference type="Pfam" id="PF02931">
    <property type="entry name" value="Neur_chan_LBD"/>
    <property type="match status" value="1"/>
</dbReference>
<dbReference type="Gene3D" id="2.70.170.10">
    <property type="entry name" value="Neurotransmitter-gated ion-channel ligand-binding domain"/>
    <property type="match status" value="1"/>
</dbReference>
<dbReference type="CDD" id="cd18989">
    <property type="entry name" value="LGIC_ECD_cation"/>
    <property type="match status" value="1"/>
</dbReference>
<dbReference type="FunFam" id="2.70.170.10:FF:000028">
    <property type="entry name" value="AcetylCholine Receptor"/>
    <property type="match status" value="1"/>
</dbReference>
<dbReference type="Pfam" id="PF02932">
    <property type="entry name" value="Neur_chan_memb"/>
    <property type="match status" value="1"/>
</dbReference>
<evidence type="ECO:0000313" key="8">
    <source>
        <dbReference type="EMBL" id="GMS79457.1"/>
    </source>
</evidence>
<dbReference type="InterPro" id="IPR018000">
    <property type="entry name" value="Neurotransmitter_ion_chnl_CS"/>
</dbReference>
<dbReference type="GO" id="GO:0005230">
    <property type="term" value="F:extracellular ligand-gated monoatomic ion channel activity"/>
    <property type="evidence" value="ECO:0007669"/>
    <property type="project" value="InterPro"/>
</dbReference>
<accession>A0AAV5SAP5</accession>
<dbReference type="PANTHER" id="PTHR18945">
    <property type="entry name" value="NEUROTRANSMITTER GATED ION CHANNEL"/>
    <property type="match status" value="1"/>
</dbReference>
<dbReference type="EMBL" id="BTSX01000001">
    <property type="protein sequence ID" value="GMS79457.1"/>
    <property type="molecule type" value="Genomic_DNA"/>
</dbReference>
<evidence type="ECO:0000313" key="9">
    <source>
        <dbReference type="Proteomes" id="UP001432027"/>
    </source>
</evidence>
<dbReference type="InterPro" id="IPR006201">
    <property type="entry name" value="Neur_channel"/>
</dbReference>
<dbReference type="GO" id="GO:0016020">
    <property type="term" value="C:membrane"/>
    <property type="evidence" value="ECO:0007669"/>
    <property type="project" value="UniProtKB-SubCell"/>
</dbReference>
<evidence type="ECO:0000256" key="4">
    <source>
        <dbReference type="ARBA" id="ARBA00023136"/>
    </source>
</evidence>
<feature type="transmembrane region" description="Helical" evidence="5">
    <location>
        <begin position="285"/>
        <end position="309"/>
    </location>
</feature>